<evidence type="ECO:0000313" key="2">
    <source>
        <dbReference type="Proteomes" id="UP000623958"/>
    </source>
</evidence>
<dbReference type="Proteomes" id="UP000623958">
    <property type="component" value="Unassembled WGS sequence"/>
</dbReference>
<reference evidence="1" key="2">
    <citation type="submission" date="2020-09" db="EMBL/GenBank/DDBJ databases">
        <authorList>
            <person name="Sun Q."/>
            <person name="Ohkuma M."/>
        </authorList>
    </citation>
    <scope>NUCLEOTIDE SEQUENCE</scope>
    <source>
        <strain evidence="1">JCM 13306</strain>
    </source>
</reference>
<gene>
    <name evidence="1" type="ORF">GCM10009090_02670</name>
</gene>
<comment type="caution">
    <text evidence="1">The sequence shown here is derived from an EMBL/GenBank/DDBJ whole genome shotgun (WGS) entry which is preliminary data.</text>
</comment>
<dbReference type="RefSeq" id="WP_434028381.1">
    <property type="nucleotide sequence ID" value="NZ_BNBA01000001.1"/>
</dbReference>
<name>A0A919F4Q4_9XANT</name>
<evidence type="ECO:0000313" key="1">
    <source>
        <dbReference type="EMBL" id="GHH46897.1"/>
    </source>
</evidence>
<dbReference type="AlphaFoldDB" id="A0A919F4Q4"/>
<reference evidence="1" key="1">
    <citation type="journal article" date="2014" name="Int. J. Syst. Evol. Microbiol.">
        <title>Complete genome sequence of Corynebacterium casei LMG S-19264T (=DSM 44701T), isolated from a smear-ripened cheese.</title>
        <authorList>
            <consortium name="US DOE Joint Genome Institute (JGI-PGF)"/>
            <person name="Walter F."/>
            <person name="Albersmeier A."/>
            <person name="Kalinowski J."/>
            <person name="Ruckert C."/>
        </authorList>
    </citation>
    <scope>NUCLEOTIDE SEQUENCE</scope>
    <source>
        <strain evidence="1">JCM 13306</strain>
    </source>
</reference>
<sequence>MALQHARPAEPPCGDPGTDPLQAWLRHMRRGEWEQAWAITDAELPLRACRPCAHWPRHMQYVWTGAPLANRRVLVRCYHGLGDTLQFIRYMRPLKAIAREVIVWAQPSLLGLLRGVAGIDRLLPLHDGAPDAGYDADIEIMELAHFFRTTPATVPAEVPYLRAEPMGLARRADRPSVGLVWKAGDWNPARSMPFATLMPLAELPDVDWFILQPGAREAGWNGEFGRFPGEFGMTDYARAVRAMDLLVTIDSMPAHLAGALGVPVWTLLSTEPDWRWMEGRQDSPWYPTMRLVRQAKAGDWAGVVARVGRMLGDRAARWKSGSGGFSANPLA</sequence>
<evidence type="ECO:0008006" key="3">
    <source>
        <dbReference type="Google" id="ProtNLM"/>
    </source>
</evidence>
<proteinExistence type="predicted"/>
<dbReference type="Gene3D" id="3.40.50.2000">
    <property type="entry name" value="Glycogen Phosphorylase B"/>
    <property type="match status" value="1"/>
</dbReference>
<keyword evidence="2" id="KW-1185">Reference proteome</keyword>
<dbReference type="EMBL" id="BNBA01000001">
    <property type="protein sequence ID" value="GHH46897.1"/>
    <property type="molecule type" value="Genomic_DNA"/>
</dbReference>
<organism evidence="1 2">
    <name type="scientific">Xanthomonas boreopolis</name>
    <dbReference type="NCBI Taxonomy" id="86183"/>
    <lineage>
        <taxon>Bacteria</taxon>
        <taxon>Pseudomonadati</taxon>
        <taxon>Pseudomonadota</taxon>
        <taxon>Gammaproteobacteria</taxon>
        <taxon>Lysobacterales</taxon>
        <taxon>Lysobacteraceae</taxon>
        <taxon>Xanthomonas</taxon>
    </lineage>
</organism>
<protein>
    <recommendedName>
        <fullName evidence="3">ADP-heptose--LPS heptosyltransferase</fullName>
    </recommendedName>
</protein>
<accession>A0A919F4Q4</accession>
<dbReference type="SUPFAM" id="SSF53756">
    <property type="entry name" value="UDP-Glycosyltransferase/glycogen phosphorylase"/>
    <property type="match status" value="1"/>
</dbReference>